<name>A0A7Z7IX55_XANCH</name>
<evidence type="ECO:0000313" key="13">
    <source>
        <dbReference type="Proteomes" id="UP000234345"/>
    </source>
</evidence>
<dbReference type="InterPro" id="IPR036942">
    <property type="entry name" value="Beta-barrel_TonB_sf"/>
</dbReference>
<dbReference type="SUPFAM" id="SSF56935">
    <property type="entry name" value="Porins"/>
    <property type="match status" value="1"/>
</dbReference>
<evidence type="ECO:0000256" key="1">
    <source>
        <dbReference type="ARBA" id="ARBA00004571"/>
    </source>
</evidence>
<comment type="caution">
    <text evidence="12">The sequence shown here is derived from an EMBL/GenBank/DDBJ whole genome shotgun (WGS) entry which is preliminary data.</text>
</comment>
<keyword evidence="12" id="KW-0675">Receptor</keyword>
<evidence type="ECO:0000259" key="10">
    <source>
        <dbReference type="Pfam" id="PF00593"/>
    </source>
</evidence>
<dbReference type="Pfam" id="PF07715">
    <property type="entry name" value="Plug"/>
    <property type="match status" value="1"/>
</dbReference>
<dbReference type="PROSITE" id="PS52016">
    <property type="entry name" value="TONB_DEPENDENT_REC_3"/>
    <property type="match status" value="1"/>
</dbReference>
<dbReference type="NCBIfam" id="TIGR01782">
    <property type="entry name" value="TonB-Xanth-Caul"/>
    <property type="match status" value="1"/>
</dbReference>
<dbReference type="PANTHER" id="PTHR40980">
    <property type="entry name" value="PLUG DOMAIN-CONTAINING PROTEIN"/>
    <property type="match status" value="1"/>
</dbReference>
<evidence type="ECO:0000313" key="12">
    <source>
        <dbReference type="EMBL" id="SOO23240.1"/>
    </source>
</evidence>
<evidence type="ECO:0000256" key="5">
    <source>
        <dbReference type="ARBA" id="ARBA00023077"/>
    </source>
</evidence>
<proteinExistence type="inferred from homology"/>
<keyword evidence="6 8" id="KW-0472">Membrane</keyword>
<comment type="similarity">
    <text evidence="8 9">Belongs to the TonB-dependent receptor family.</text>
</comment>
<gene>
    <name evidence="12" type="primary">iroN</name>
    <name evidence="12" type="ORF">XFF6991_180351</name>
</gene>
<evidence type="ECO:0000256" key="4">
    <source>
        <dbReference type="ARBA" id="ARBA00022692"/>
    </source>
</evidence>
<keyword evidence="3 8" id="KW-1134">Transmembrane beta strand</keyword>
<feature type="domain" description="TonB-dependent receptor plug" evidence="11">
    <location>
        <begin position="101"/>
        <end position="209"/>
    </location>
</feature>
<organism evidence="12 13">
    <name type="scientific">Xanthomonas campestris pv. phaseoli</name>
    <dbReference type="NCBI Taxonomy" id="317013"/>
    <lineage>
        <taxon>Bacteria</taxon>
        <taxon>Pseudomonadati</taxon>
        <taxon>Pseudomonadota</taxon>
        <taxon>Gammaproteobacteria</taxon>
        <taxon>Lysobacterales</taxon>
        <taxon>Lysobacteraceae</taxon>
        <taxon>Xanthomonas</taxon>
    </lineage>
</organism>
<dbReference type="AlphaFoldDB" id="A0A7Z7IX55"/>
<sequence length="961" mass="103915">MLRDDSAGNVVLTSGVIAALNPLFHIVHGPLGGEDMQFRTTSRKTPVTLLALSIGLALSGQAAAQDAAPSPAEPAVDLDTVTVTGYRASVEKALDIKRGEAGVVDAIVAEDIGKFPDLNLAESLQRIPGVVITRDAGEGRAITVRGLGPEFTRVRINGMEALTTVGAGDQSGGTNRGRGFDFNVFASDLFSQLIARKTASADVEEGSLGATVDLRTARPFDYSGFTFATSGQAAYNAMAEKANPRVAALIANTWADNTFGALLSVAYTERQVLEEGSNTGRWANGTSNGNFSAASPFAAARSADVYHPRFPRYVQMEHDQQRLGVTGSLQWKPTDRTTISLDALYSKIDATRDEHYIEAISFSRGRDSGTPRRADRDGKPATIVRNGEIRNNALVYGEFDNVDIRSENRHDEWNTEFKQVSLDLEHRFSDAFSVSGRVGTSRSAHENPVQTTIIMDKYDVDGYSYDYRGNNRAPVLNYGIDPTNPAGWELAEIRLRPQTVDNDFDTAQIDFNWNISPGFRLKGGVLAKDYTFSTVELRRASEIAVPTFADGTRIVPTDLTEQAGLKGINGSPSNWVVPNLDAVANQLGIYSNAGTYAVAPRANNTRSVEEKDRGVWLMGEFSTDLGSIPLSGNFGVRYVRTEQESTGYALINNAPALTTVGRKYNNTLPSFNLVAELAPDLLLRLGAAKVMSRPGLGSLTPGVTVAVAGGARTVSGGNPDLDPIEATNVDLGLEWYFNEGAMLGVGVFYKDIESFIQTAREVRPYASSGLPASLLDGTGASINDDFTFSIPLNTPGGELKGVEANYVQPFTFLPGKWANLGVQLNYTWVDSQIQYLSSTGAPVMKNDLTGLSRSSWNATLFYEGESFAGRISATNRDDYLTQAPGTEAGFNVDGVHGMTGTTMIDASLRYKISKQLELSLEGINLTNEASDEWVWSPQTGELPLQYTETGRQYLLGLRYKF</sequence>
<dbReference type="Gene3D" id="2.170.130.10">
    <property type="entry name" value="TonB-dependent receptor, plug domain"/>
    <property type="match status" value="1"/>
</dbReference>
<accession>A0A7Z7IX55</accession>
<keyword evidence="2 8" id="KW-0813">Transport</keyword>
<evidence type="ECO:0000256" key="6">
    <source>
        <dbReference type="ARBA" id="ARBA00023136"/>
    </source>
</evidence>
<evidence type="ECO:0000256" key="8">
    <source>
        <dbReference type="PROSITE-ProRule" id="PRU01360"/>
    </source>
</evidence>
<dbReference type="InterPro" id="IPR000531">
    <property type="entry name" value="Beta-barrel_TonB"/>
</dbReference>
<dbReference type="GO" id="GO:0009279">
    <property type="term" value="C:cell outer membrane"/>
    <property type="evidence" value="ECO:0007669"/>
    <property type="project" value="UniProtKB-SubCell"/>
</dbReference>
<dbReference type="Gene3D" id="2.40.170.20">
    <property type="entry name" value="TonB-dependent receptor, beta-barrel domain"/>
    <property type="match status" value="1"/>
</dbReference>
<dbReference type="EMBL" id="OCZC01000046">
    <property type="protein sequence ID" value="SOO23240.1"/>
    <property type="molecule type" value="Genomic_DNA"/>
</dbReference>
<keyword evidence="4 8" id="KW-0812">Transmembrane</keyword>
<dbReference type="Pfam" id="PF00593">
    <property type="entry name" value="TonB_dep_Rec_b-barrel"/>
    <property type="match status" value="1"/>
</dbReference>
<comment type="subcellular location">
    <subcellularLocation>
        <location evidence="1 8">Cell outer membrane</location>
        <topology evidence="1 8">Multi-pass membrane protein</topology>
    </subcellularLocation>
</comment>
<keyword evidence="7 8" id="KW-0998">Cell outer membrane</keyword>
<evidence type="ECO:0000256" key="9">
    <source>
        <dbReference type="RuleBase" id="RU003357"/>
    </source>
</evidence>
<protein>
    <submittedName>
        <fullName evidence="12">TonB-dependent receptor</fullName>
    </submittedName>
</protein>
<dbReference type="InterPro" id="IPR039426">
    <property type="entry name" value="TonB-dep_rcpt-like"/>
</dbReference>
<evidence type="ECO:0000256" key="2">
    <source>
        <dbReference type="ARBA" id="ARBA00022448"/>
    </source>
</evidence>
<evidence type="ECO:0000256" key="7">
    <source>
        <dbReference type="ARBA" id="ARBA00023237"/>
    </source>
</evidence>
<dbReference type="PANTHER" id="PTHR40980:SF3">
    <property type="entry name" value="TONB-DEPENDENT RECEPTOR-LIKE BETA-BARREL DOMAIN-CONTAINING PROTEIN"/>
    <property type="match status" value="1"/>
</dbReference>
<dbReference type="CDD" id="cd01347">
    <property type="entry name" value="ligand_gated_channel"/>
    <property type="match status" value="1"/>
</dbReference>
<evidence type="ECO:0000259" key="11">
    <source>
        <dbReference type="Pfam" id="PF07715"/>
    </source>
</evidence>
<reference evidence="12 13" key="1">
    <citation type="submission" date="2017-10" db="EMBL/GenBank/DDBJ databases">
        <authorList>
            <person name="Regsiter A."/>
            <person name="William W."/>
        </authorList>
    </citation>
    <scope>NUCLEOTIDE SEQUENCE [LARGE SCALE GENOMIC DNA]</scope>
    <source>
        <strain evidence="12 13">CFBP6991</strain>
    </source>
</reference>
<dbReference type="Proteomes" id="UP000234345">
    <property type="component" value="Unassembled WGS sequence"/>
</dbReference>
<evidence type="ECO:0000256" key="3">
    <source>
        <dbReference type="ARBA" id="ARBA00022452"/>
    </source>
</evidence>
<keyword evidence="5 9" id="KW-0798">TonB box</keyword>
<dbReference type="InterPro" id="IPR037066">
    <property type="entry name" value="Plug_dom_sf"/>
</dbReference>
<dbReference type="InterPro" id="IPR010104">
    <property type="entry name" value="TonB_rcpt_bac"/>
</dbReference>
<feature type="domain" description="TonB-dependent receptor-like beta-barrel" evidence="10">
    <location>
        <begin position="460"/>
        <end position="925"/>
    </location>
</feature>
<dbReference type="InterPro" id="IPR012910">
    <property type="entry name" value="Plug_dom"/>
</dbReference>